<sequence length="305" mass="33128">MSSIPTPGPRSYPTAIANAFTQDPFGGNPAAIIFLDPSNTLTQAERQKLAKSLNQPIAVFLTPTPASASRPGVVSFEIQHFVANYEVDLCGHGTIAASKVVFDSVTNSPGFETHTLEFTTTEGVVISSRQVVFEDEEWFEIVLPAGKARDATGEEEGRILVAFARAMGKEPRIKYLGVGEPPFQHHLLVVFEESENIEHLKFVDAKALDASGFECHVVTTDSTSGKFPEDYITRMFAPSGGEDEDQVCGSANCTMGPYWAAQKGITELKARQVSERGGKLRVGVYGDNIRLRGQARVTSLGRLFL</sequence>
<dbReference type="OrthoDB" id="75169at2759"/>
<name>A0A9P6HGG1_9AGAM</name>
<dbReference type="GO" id="GO:0005737">
    <property type="term" value="C:cytoplasm"/>
    <property type="evidence" value="ECO:0007669"/>
    <property type="project" value="TreeGrafter"/>
</dbReference>
<proteinExistence type="inferred from homology"/>
<comment type="caution">
    <text evidence="3">The sequence shown here is derived from an EMBL/GenBank/DDBJ whole genome shotgun (WGS) entry which is preliminary data.</text>
</comment>
<dbReference type="SUPFAM" id="SSF54506">
    <property type="entry name" value="Diaminopimelate epimerase-like"/>
    <property type="match status" value="1"/>
</dbReference>
<evidence type="ECO:0000313" key="4">
    <source>
        <dbReference type="Proteomes" id="UP000736335"/>
    </source>
</evidence>
<dbReference type="Pfam" id="PF02567">
    <property type="entry name" value="PhzC-PhzF"/>
    <property type="match status" value="1"/>
</dbReference>
<dbReference type="PANTHER" id="PTHR13774:SF17">
    <property type="entry name" value="PHENAZINE BIOSYNTHESIS-LIKE DOMAIN-CONTAINING PROTEIN"/>
    <property type="match status" value="1"/>
</dbReference>
<gene>
    <name evidence="3" type="ORF">BJ322DRAFT_1002870</name>
</gene>
<dbReference type="Proteomes" id="UP000736335">
    <property type="component" value="Unassembled WGS sequence"/>
</dbReference>
<dbReference type="GO" id="GO:0016853">
    <property type="term" value="F:isomerase activity"/>
    <property type="evidence" value="ECO:0007669"/>
    <property type="project" value="UniProtKB-KW"/>
</dbReference>
<dbReference type="EMBL" id="WIUZ02000005">
    <property type="protein sequence ID" value="KAF9786776.1"/>
    <property type="molecule type" value="Genomic_DNA"/>
</dbReference>
<evidence type="ECO:0000256" key="1">
    <source>
        <dbReference type="ARBA" id="ARBA00008270"/>
    </source>
</evidence>
<dbReference type="PIRSF" id="PIRSF016184">
    <property type="entry name" value="PhzC_PhzF"/>
    <property type="match status" value="1"/>
</dbReference>
<comment type="similarity">
    <text evidence="1">Belongs to the PhzF family.</text>
</comment>
<evidence type="ECO:0000313" key="3">
    <source>
        <dbReference type="EMBL" id="KAF9786776.1"/>
    </source>
</evidence>
<evidence type="ECO:0000256" key="2">
    <source>
        <dbReference type="ARBA" id="ARBA00023235"/>
    </source>
</evidence>
<keyword evidence="4" id="KW-1185">Reference proteome</keyword>
<evidence type="ECO:0008006" key="5">
    <source>
        <dbReference type="Google" id="ProtNLM"/>
    </source>
</evidence>
<accession>A0A9P6HGG1</accession>
<dbReference type="AlphaFoldDB" id="A0A9P6HGG1"/>
<dbReference type="InterPro" id="IPR003719">
    <property type="entry name" value="Phenazine_PhzF-like"/>
</dbReference>
<reference evidence="3" key="1">
    <citation type="journal article" date="2020" name="Nat. Commun.">
        <title>Large-scale genome sequencing of mycorrhizal fungi provides insights into the early evolution of symbiotic traits.</title>
        <authorList>
            <person name="Miyauchi S."/>
            <person name="Kiss E."/>
            <person name="Kuo A."/>
            <person name="Drula E."/>
            <person name="Kohler A."/>
            <person name="Sanchez-Garcia M."/>
            <person name="Morin E."/>
            <person name="Andreopoulos B."/>
            <person name="Barry K.W."/>
            <person name="Bonito G."/>
            <person name="Buee M."/>
            <person name="Carver A."/>
            <person name="Chen C."/>
            <person name="Cichocki N."/>
            <person name="Clum A."/>
            <person name="Culley D."/>
            <person name="Crous P.W."/>
            <person name="Fauchery L."/>
            <person name="Girlanda M."/>
            <person name="Hayes R.D."/>
            <person name="Keri Z."/>
            <person name="LaButti K."/>
            <person name="Lipzen A."/>
            <person name="Lombard V."/>
            <person name="Magnuson J."/>
            <person name="Maillard F."/>
            <person name="Murat C."/>
            <person name="Nolan M."/>
            <person name="Ohm R.A."/>
            <person name="Pangilinan J."/>
            <person name="Pereira M.F."/>
            <person name="Perotto S."/>
            <person name="Peter M."/>
            <person name="Pfister S."/>
            <person name="Riley R."/>
            <person name="Sitrit Y."/>
            <person name="Stielow J.B."/>
            <person name="Szollosi G."/>
            <person name="Zifcakova L."/>
            <person name="Stursova M."/>
            <person name="Spatafora J.W."/>
            <person name="Tedersoo L."/>
            <person name="Vaario L.M."/>
            <person name="Yamada A."/>
            <person name="Yan M."/>
            <person name="Wang P."/>
            <person name="Xu J."/>
            <person name="Bruns T."/>
            <person name="Baldrian P."/>
            <person name="Vilgalys R."/>
            <person name="Dunand C."/>
            <person name="Henrissat B."/>
            <person name="Grigoriev I.V."/>
            <person name="Hibbett D."/>
            <person name="Nagy L.G."/>
            <person name="Martin F.M."/>
        </authorList>
    </citation>
    <scope>NUCLEOTIDE SEQUENCE</scope>
    <source>
        <strain evidence="3">UH-Tt-Lm1</strain>
    </source>
</reference>
<keyword evidence="2" id="KW-0413">Isomerase</keyword>
<dbReference type="Gene3D" id="3.10.310.10">
    <property type="entry name" value="Diaminopimelate Epimerase, Chain A, domain 1"/>
    <property type="match status" value="2"/>
</dbReference>
<dbReference type="PANTHER" id="PTHR13774">
    <property type="entry name" value="PHENAZINE BIOSYNTHESIS PROTEIN"/>
    <property type="match status" value="1"/>
</dbReference>
<reference evidence="3" key="2">
    <citation type="submission" date="2020-11" db="EMBL/GenBank/DDBJ databases">
        <authorList>
            <consortium name="DOE Joint Genome Institute"/>
            <person name="Kuo A."/>
            <person name="Miyauchi S."/>
            <person name="Kiss E."/>
            <person name="Drula E."/>
            <person name="Kohler A."/>
            <person name="Sanchez-Garcia M."/>
            <person name="Andreopoulos B."/>
            <person name="Barry K.W."/>
            <person name="Bonito G."/>
            <person name="Buee M."/>
            <person name="Carver A."/>
            <person name="Chen C."/>
            <person name="Cichocki N."/>
            <person name="Clum A."/>
            <person name="Culley D."/>
            <person name="Crous P.W."/>
            <person name="Fauchery L."/>
            <person name="Girlanda M."/>
            <person name="Hayes R."/>
            <person name="Keri Z."/>
            <person name="Labutti K."/>
            <person name="Lipzen A."/>
            <person name="Lombard V."/>
            <person name="Magnuson J."/>
            <person name="Maillard F."/>
            <person name="Morin E."/>
            <person name="Murat C."/>
            <person name="Nolan M."/>
            <person name="Ohm R."/>
            <person name="Pangilinan J."/>
            <person name="Pereira M."/>
            <person name="Perotto S."/>
            <person name="Peter M."/>
            <person name="Riley R."/>
            <person name="Sitrit Y."/>
            <person name="Stielow B."/>
            <person name="Szollosi G."/>
            <person name="Zifcakova L."/>
            <person name="Stursova M."/>
            <person name="Spatafora J.W."/>
            <person name="Tedersoo L."/>
            <person name="Vaario L.-M."/>
            <person name="Yamada A."/>
            <person name="Yan M."/>
            <person name="Wang P."/>
            <person name="Xu J."/>
            <person name="Bruns T."/>
            <person name="Baldrian P."/>
            <person name="Vilgalys R."/>
            <person name="Henrissat B."/>
            <person name="Grigoriev I.V."/>
            <person name="Hibbett D."/>
            <person name="Nagy L.G."/>
            <person name="Martin F.M."/>
        </authorList>
    </citation>
    <scope>NUCLEOTIDE SEQUENCE</scope>
    <source>
        <strain evidence="3">UH-Tt-Lm1</strain>
    </source>
</reference>
<organism evidence="3 4">
    <name type="scientific">Thelephora terrestris</name>
    <dbReference type="NCBI Taxonomy" id="56493"/>
    <lineage>
        <taxon>Eukaryota</taxon>
        <taxon>Fungi</taxon>
        <taxon>Dikarya</taxon>
        <taxon>Basidiomycota</taxon>
        <taxon>Agaricomycotina</taxon>
        <taxon>Agaricomycetes</taxon>
        <taxon>Thelephorales</taxon>
        <taxon>Thelephoraceae</taxon>
        <taxon>Thelephora</taxon>
    </lineage>
</organism>
<protein>
    <recommendedName>
        <fullName evidence="5">Diaminopimelate epimerase-like protein</fullName>
    </recommendedName>
</protein>